<evidence type="ECO:0008006" key="4">
    <source>
        <dbReference type="Google" id="ProtNLM"/>
    </source>
</evidence>
<evidence type="ECO:0000313" key="3">
    <source>
        <dbReference type="Proteomes" id="UP000321412"/>
    </source>
</evidence>
<name>A0A5C6X8W8_9DELT</name>
<dbReference type="EMBL" id="VOSM01000006">
    <property type="protein sequence ID" value="TXD36141.1"/>
    <property type="molecule type" value="Genomic_DNA"/>
</dbReference>
<keyword evidence="3" id="KW-1185">Reference proteome</keyword>
<dbReference type="OrthoDB" id="5512980at2"/>
<gene>
    <name evidence="2" type="ORF">FRC98_13545</name>
</gene>
<evidence type="ECO:0000256" key="1">
    <source>
        <dbReference type="SAM" id="SignalP"/>
    </source>
</evidence>
<protein>
    <recommendedName>
        <fullName evidence="4">Lipoprotein</fullName>
    </recommendedName>
</protein>
<proteinExistence type="predicted"/>
<keyword evidence="1" id="KW-0732">Signal</keyword>
<dbReference type="InterPro" id="IPR045757">
    <property type="entry name" value="DUF6184"/>
</dbReference>
<feature type="chain" id="PRO_5022952618" description="Lipoprotein" evidence="1">
    <location>
        <begin position="22"/>
        <end position="121"/>
    </location>
</feature>
<reference evidence="2 3" key="1">
    <citation type="submission" date="2019-08" db="EMBL/GenBank/DDBJ databases">
        <title>Bradymonadales sp. TMQ4.</title>
        <authorList>
            <person name="Liang Q."/>
        </authorList>
    </citation>
    <scope>NUCLEOTIDE SEQUENCE [LARGE SCALE GENOMIC DNA]</scope>
    <source>
        <strain evidence="2 3">TMQ4</strain>
    </source>
</reference>
<feature type="signal peptide" evidence="1">
    <location>
        <begin position="1"/>
        <end position="21"/>
    </location>
</feature>
<dbReference type="Proteomes" id="UP000321412">
    <property type="component" value="Unassembled WGS sequence"/>
</dbReference>
<accession>A0A5C6X8W8</accession>
<dbReference type="AlphaFoldDB" id="A0A5C6X8W8"/>
<dbReference type="RefSeq" id="WP_146981977.1">
    <property type="nucleotide sequence ID" value="NZ_VOSM01000006.1"/>
</dbReference>
<comment type="caution">
    <text evidence="2">The sequence shown here is derived from an EMBL/GenBank/DDBJ whole genome shotgun (WGS) entry which is preliminary data.</text>
</comment>
<evidence type="ECO:0000313" key="2">
    <source>
        <dbReference type="EMBL" id="TXD36141.1"/>
    </source>
</evidence>
<sequence>MRITAVLKSSLMLALALPLFGCGEPTREDYRDEAAETYCDRVDECGNIGDGGEYESVSDCIIDQKDRFNEVWPASECDNGRINETQFDRCLDRINVAACDGSWLDTFSAINECRAGNVCTN</sequence>
<dbReference type="Pfam" id="PF19682">
    <property type="entry name" value="DUF6184"/>
    <property type="match status" value="1"/>
</dbReference>
<organism evidence="2 3">
    <name type="scientific">Lujinxingia vulgaris</name>
    <dbReference type="NCBI Taxonomy" id="2600176"/>
    <lineage>
        <taxon>Bacteria</taxon>
        <taxon>Deltaproteobacteria</taxon>
        <taxon>Bradymonadales</taxon>
        <taxon>Lujinxingiaceae</taxon>
        <taxon>Lujinxingia</taxon>
    </lineage>
</organism>